<name>A0A6A6QQM3_9PEZI</name>
<evidence type="ECO:0000259" key="2">
    <source>
        <dbReference type="Pfam" id="PF00149"/>
    </source>
</evidence>
<gene>
    <name evidence="3" type="ORF">BU16DRAFT_589291</name>
</gene>
<proteinExistence type="predicted"/>
<dbReference type="InterPro" id="IPR004843">
    <property type="entry name" value="Calcineurin-like_PHP"/>
</dbReference>
<dbReference type="GO" id="GO:0016787">
    <property type="term" value="F:hydrolase activity"/>
    <property type="evidence" value="ECO:0007669"/>
    <property type="project" value="InterPro"/>
</dbReference>
<dbReference type="InterPro" id="IPR029052">
    <property type="entry name" value="Metallo-depent_PP-like"/>
</dbReference>
<dbReference type="Gene3D" id="3.60.21.10">
    <property type="match status" value="1"/>
</dbReference>
<organism evidence="3 4">
    <name type="scientific">Lophium mytilinum</name>
    <dbReference type="NCBI Taxonomy" id="390894"/>
    <lineage>
        <taxon>Eukaryota</taxon>
        <taxon>Fungi</taxon>
        <taxon>Dikarya</taxon>
        <taxon>Ascomycota</taxon>
        <taxon>Pezizomycotina</taxon>
        <taxon>Dothideomycetes</taxon>
        <taxon>Pleosporomycetidae</taxon>
        <taxon>Mytilinidiales</taxon>
        <taxon>Mytilinidiaceae</taxon>
        <taxon>Lophium</taxon>
    </lineage>
</organism>
<reference evidence="3" key="1">
    <citation type="journal article" date="2020" name="Stud. Mycol.">
        <title>101 Dothideomycetes genomes: a test case for predicting lifestyles and emergence of pathogens.</title>
        <authorList>
            <person name="Haridas S."/>
            <person name="Albert R."/>
            <person name="Binder M."/>
            <person name="Bloem J."/>
            <person name="Labutti K."/>
            <person name="Salamov A."/>
            <person name="Andreopoulos B."/>
            <person name="Baker S."/>
            <person name="Barry K."/>
            <person name="Bills G."/>
            <person name="Bluhm B."/>
            <person name="Cannon C."/>
            <person name="Castanera R."/>
            <person name="Culley D."/>
            <person name="Daum C."/>
            <person name="Ezra D."/>
            <person name="Gonzalez J."/>
            <person name="Henrissat B."/>
            <person name="Kuo A."/>
            <person name="Liang C."/>
            <person name="Lipzen A."/>
            <person name="Lutzoni F."/>
            <person name="Magnuson J."/>
            <person name="Mondo S."/>
            <person name="Nolan M."/>
            <person name="Ohm R."/>
            <person name="Pangilinan J."/>
            <person name="Park H.-J."/>
            <person name="Ramirez L."/>
            <person name="Alfaro M."/>
            <person name="Sun H."/>
            <person name="Tritt A."/>
            <person name="Yoshinaga Y."/>
            <person name="Zwiers L.-H."/>
            <person name="Turgeon B."/>
            <person name="Goodwin S."/>
            <person name="Spatafora J."/>
            <person name="Crous P."/>
            <person name="Grigoriev I."/>
        </authorList>
    </citation>
    <scope>NUCLEOTIDE SEQUENCE</scope>
    <source>
        <strain evidence="3">CBS 269.34</strain>
    </source>
</reference>
<accession>A0A6A6QQM3</accession>
<dbReference type="OrthoDB" id="550558at2759"/>
<feature type="domain" description="Calcineurin-like phosphoesterase" evidence="2">
    <location>
        <begin position="14"/>
        <end position="245"/>
    </location>
</feature>
<dbReference type="Proteomes" id="UP000799750">
    <property type="component" value="Unassembled WGS sequence"/>
</dbReference>
<evidence type="ECO:0000256" key="1">
    <source>
        <dbReference type="SAM" id="MobiDB-lite"/>
    </source>
</evidence>
<feature type="region of interest" description="Disordered" evidence="1">
    <location>
        <begin position="293"/>
        <end position="332"/>
    </location>
</feature>
<dbReference type="PANTHER" id="PTHR37844:SF2">
    <property type="entry name" value="SER_THR PROTEIN PHOSPHATASE SUPERFAMILY (AFU_ORTHOLOGUE AFUA_1G14840)"/>
    <property type="match status" value="1"/>
</dbReference>
<evidence type="ECO:0000313" key="3">
    <source>
        <dbReference type="EMBL" id="KAF2494439.1"/>
    </source>
</evidence>
<dbReference type="EMBL" id="MU004190">
    <property type="protein sequence ID" value="KAF2494439.1"/>
    <property type="molecule type" value="Genomic_DNA"/>
</dbReference>
<sequence length="332" mass="36677">MPPPLLPPAPLTLHVLSDLHLETPLPSHLYQTYNPLPGGWAGCTHLCLLGDTGLLAHAPLFTFLRRTLLHNPRLHILYVPGNHEFYDTSIPAGLTLLHAFAAEVAKDGEYGAGKRFWVLDRARVDIGAVTVLGCTLWSKVSAEEAGEVAGRMSDMRRIAGWDLGRWGEAHERDLAWLNGAVGEVEREERGRSVVVLMHHSPTTLPQAVDTRHAGGGMLSAYHTNLSTELCWTSPVVRLWAFGHTHFSCAFEEPLTGKLVFANQKGYAGHEGVGFDARRYVEFEEGKWVVKTSKARRRAGGGGSEENVENKKREDTRKSVEKKKNEKTSCCVS</sequence>
<dbReference type="SUPFAM" id="SSF56300">
    <property type="entry name" value="Metallo-dependent phosphatases"/>
    <property type="match status" value="1"/>
</dbReference>
<protein>
    <recommendedName>
        <fullName evidence="2">Calcineurin-like phosphoesterase domain-containing protein</fullName>
    </recommendedName>
</protein>
<keyword evidence="4" id="KW-1185">Reference proteome</keyword>
<feature type="compositionally biased region" description="Basic and acidic residues" evidence="1">
    <location>
        <begin position="307"/>
        <end position="326"/>
    </location>
</feature>
<evidence type="ECO:0000313" key="4">
    <source>
        <dbReference type="Proteomes" id="UP000799750"/>
    </source>
</evidence>
<dbReference type="AlphaFoldDB" id="A0A6A6QQM3"/>
<dbReference type="Pfam" id="PF00149">
    <property type="entry name" value="Metallophos"/>
    <property type="match status" value="1"/>
</dbReference>
<dbReference type="PANTHER" id="PTHR37844">
    <property type="entry name" value="SER/THR PROTEIN PHOSPHATASE SUPERFAMILY (AFU_ORTHOLOGUE AFUA_1G14840)"/>
    <property type="match status" value="1"/>
</dbReference>